<feature type="region of interest" description="Disordered" evidence="1">
    <location>
        <begin position="37"/>
        <end position="82"/>
    </location>
</feature>
<dbReference type="EMBL" id="JAVFWL010000004">
    <property type="protein sequence ID" value="KAK6752918.1"/>
    <property type="molecule type" value="Genomic_DNA"/>
</dbReference>
<name>A0ABR1DRW6_NECAM</name>
<organism evidence="3 4">
    <name type="scientific">Necator americanus</name>
    <name type="common">Human hookworm</name>
    <dbReference type="NCBI Taxonomy" id="51031"/>
    <lineage>
        <taxon>Eukaryota</taxon>
        <taxon>Metazoa</taxon>
        <taxon>Ecdysozoa</taxon>
        <taxon>Nematoda</taxon>
        <taxon>Chromadorea</taxon>
        <taxon>Rhabditida</taxon>
        <taxon>Rhabditina</taxon>
        <taxon>Rhabditomorpha</taxon>
        <taxon>Strongyloidea</taxon>
        <taxon>Ancylostomatidae</taxon>
        <taxon>Bunostominae</taxon>
        <taxon>Necator</taxon>
    </lineage>
</organism>
<keyword evidence="2" id="KW-0812">Transmembrane</keyword>
<comment type="caution">
    <text evidence="3">The sequence shown here is derived from an EMBL/GenBank/DDBJ whole genome shotgun (WGS) entry which is preliminary data.</text>
</comment>
<keyword evidence="2" id="KW-1133">Transmembrane helix</keyword>
<keyword evidence="2" id="KW-0472">Membrane</keyword>
<evidence type="ECO:0000313" key="3">
    <source>
        <dbReference type="EMBL" id="KAK6752918.1"/>
    </source>
</evidence>
<feature type="transmembrane region" description="Helical" evidence="2">
    <location>
        <begin position="15"/>
        <end position="35"/>
    </location>
</feature>
<protein>
    <submittedName>
        <fullName evidence="3">Uncharacterized protein</fullName>
    </submittedName>
</protein>
<proteinExistence type="predicted"/>
<gene>
    <name evidence="3" type="primary">Necator_chrIV.g17285</name>
    <name evidence="3" type="ORF">RB195_003987</name>
</gene>
<evidence type="ECO:0000313" key="4">
    <source>
        <dbReference type="Proteomes" id="UP001303046"/>
    </source>
</evidence>
<reference evidence="3 4" key="1">
    <citation type="submission" date="2023-08" db="EMBL/GenBank/DDBJ databases">
        <title>A Necator americanus chromosomal reference genome.</title>
        <authorList>
            <person name="Ilik V."/>
            <person name="Petrzelkova K.J."/>
            <person name="Pardy F."/>
            <person name="Fuh T."/>
            <person name="Niatou-Singa F.S."/>
            <person name="Gouil Q."/>
            <person name="Baker L."/>
            <person name="Ritchie M.E."/>
            <person name="Jex A.R."/>
            <person name="Gazzola D."/>
            <person name="Li H."/>
            <person name="Toshio Fujiwara R."/>
            <person name="Zhan B."/>
            <person name="Aroian R.V."/>
            <person name="Pafco B."/>
            <person name="Schwarz E.M."/>
        </authorList>
    </citation>
    <scope>NUCLEOTIDE SEQUENCE [LARGE SCALE GENOMIC DNA]</scope>
    <source>
        <strain evidence="3 4">Aroian</strain>
        <tissue evidence="3">Whole animal</tissue>
    </source>
</reference>
<evidence type="ECO:0000256" key="1">
    <source>
        <dbReference type="SAM" id="MobiDB-lite"/>
    </source>
</evidence>
<dbReference type="Proteomes" id="UP001303046">
    <property type="component" value="Unassembled WGS sequence"/>
</dbReference>
<keyword evidence="4" id="KW-1185">Reference proteome</keyword>
<evidence type="ECO:0000256" key="2">
    <source>
        <dbReference type="SAM" id="Phobius"/>
    </source>
</evidence>
<accession>A0ABR1DRW6</accession>
<sequence>MRSMFVAEDIYGSSIARAFLLTMNLVGIIILQTSICNSGKKQRKQNESESSQMPRLSQYRGETPEKVVLEPAGESLQDSKQV</sequence>